<protein>
    <recommendedName>
        <fullName evidence="3">Aminoglycoside phosphotransferase domain-containing protein</fullName>
    </recommendedName>
</protein>
<dbReference type="PANTHER" id="PTHR21310">
    <property type="entry name" value="AMINOGLYCOSIDE PHOSPHOTRANSFERASE-RELATED-RELATED"/>
    <property type="match status" value="1"/>
</dbReference>
<dbReference type="OrthoDB" id="5327538at2759"/>
<dbReference type="Proteomes" id="UP000028524">
    <property type="component" value="Unassembled WGS sequence"/>
</dbReference>
<evidence type="ECO:0008006" key="3">
    <source>
        <dbReference type="Google" id="ProtNLM"/>
    </source>
</evidence>
<organism evidence="1 2">
    <name type="scientific">Stachybotrys chlorohalonatus (strain IBT 40285)</name>
    <dbReference type="NCBI Taxonomy" id="1283841"/>
    <lineage>
        <taxon>Eukaryota</taxon>
        <taxon>Fungi</taxon>
        <taxon>Dikarya</taxon>
        <taxon>Ascomycota</taxon>
        <taxon>Pezizomycotina</taxon>
        <taxon>Sordariomycetes</taxon>
        <taxon>Hypocreomycetidae</taxon>
        <taxon>Hypocreales</taxon>
        <taxon>Stachybotryaceae</taxon>
        <taxon>Stachybotrys</taxon>
    </lineage>
</organism>
<dbReference type="STRING" id="1283841.A0A084QJM2"/>
<name>A0A084QJM2_STAC4</name>
<dbReference type="InterPro" id="IPR051678">
    <property type="entry name" value="AGP_Transferase"/>
</dbReference>
<dbReference type="HOGENOM" id="CLU_1120738_0_0_1"/>
<keyword evidence="2" id="KW-1185">Reference proteome</keyword>
<dbReference type="EMBL" id="KL660698">
    <property type="protein sequence ID" value="KFA64157.1"/>
    <property type="molecule type" value="Genomic_DNA"/>
</dbReference>
<accession>A0A084QJM2</accession>
<sequence>MSELSDHRFGEIGSLTNDETGIPSIGECLSPSFTWQERDSLELERGPFSEELDYLDSLISAFTSHARELPLTPHVFIAPVPDKLDYKTMDSYRTAGRRWNDFVTICPKIDHSRNMLFYCIAGQFLREMIPNFSSGMRQGFALSHPDLHLGNLYADDDFNVTCTIDWSSTRSGPITGLLIPPSLGSSNEPASGFLAAAFRTGFKQQATKAASNISCSNLWNASDKMCCGSEYGPSLTGDAAAIFTSRGL</sequence>
<proteinExistence type="predicted"/>
<evidence type="ECO:0000313" key="2">
    <source>
        <dbReference type="Proteomes" id="UP000028524"/>
    </source>
</evidence>
<dbReference type="InParanoid" id="A0A084QJM2"/>
<dbReference type="AlphaFoldDB" id="A0A084QJM2"/>
<gene>
    <name evidence="1" type="ORF">S40285_00835</name>
</gene>
<dbReference type="PANTHER" id="PTHR21310:SF15">
    <property type="entry name" value="AMINOGLYCOSIDE PHOSPHOTRANSFERASE DOMAIN-CONTAINING PROTEIN"/>
    <property type="match status" value="1"/>
</dbReference>
<reference evidence="1 2" key="1">
    <citation type="journal article" date="2014" name="BMC Genomics">
        <title>Comparative genome sequencing reveals chemotype-specific gene clusters in the toxigenic black mold Stachybotrys.</title>
        <authorList>
            <person name="Semeiks J."/>
            <person name="Borek D."/>
            <person name="Otwinowski Z."/>
            <person name="Grishin N.V."/>
        </authorList>
    </citation>
    <scope>NUCLEOTIDE SEQUENCE [LARGE SCALE GENOMIC DNA]</scope>
    <source>
        <strain evidence="1 2">IBT 40285</strain>
    </source>
</reference>
<evidence type="ECO:0000313" key="1">
    <source>
        <dbReference type="EMBL" id="KFA64157.1"/>
    </source>
</evidence>